<dbReference type="GO" id="GO:0008270">
    <property type="term" value="F:zinc ion binding"/>
    <property type="evidence" value="ECO:0007669"/>
    <property type="project" value="UniProtKB-KW"/>
</dbReference>
<keyword evidence="7" id="KW-1185">Reference proteome</keyword>
<keyword evidence="1" id="KW-0479">Metal-binding</keyword>
<sequence length="300" mass="33956">MDDSDSPAIHIPHVLPGDVPCCHHCGRPGTEETLKRCGGCSTILYCSRECQKAEWKSHKTLCRPRSPSGPSPINIGKILLEWLDIHIDSFKAAVNCTVYLSGGLAHALSEPRGIMCYYKMREEWDGNPAAPVHIVSFDFLHKDEAKPLRDNWDSLMDCCKAWAEREENAHRPAVAGVIPVIFCSQDGVRFLNAIPVFHSRLADDTALDGRTRLALFSVAAFSRICLEKGVVFKEWKPAQGHPGKNIHRAGYYYRRGKKWKWESRGGGLVDSEFGHIWLQMSRVMPMDQAWVIYEKVIRQR</sequence>
<evidence type="ECO:0000259" key="5">
    <source>
        <dbReference type="PROSITE" id="PS50865"/>
    </source>
</evidence>
<gene>
    <name evidence="6" type="ORF">L227DRAFT_576458</name>
</gene>
<proteinExistence type="predicted"/>
<name>A0A5C2S7E8_9APHY</name>
<evidence type="ECO:0000313" key="7">
    <source>
        <dbReference type="Proteomes" id="UP000313359"/>
    </source>
</evidence>
<keyword evidence="2 4" id="KW-0863">Zinc-finger</keyword>
<dbReference type="OrthoDB" id="2733483at2759"/>
<protein>
    <recommendedName>
        <fullName evidence="5">MYND-type domain-containing protein</fullName>
    </recommendedName>
</protein>
<evidence type="ECO:0000313" key="6">
    <source>
        <dbReference type="EMBL" id="RPD59238.1"/>
    </source>
</evidence>
<dbReference type="PROSITE" id="PS50865">
    <property type="entry name" value="ZF_MYND_2"/>
    <property type="match status" value="1"/>
</dbReference>
<dbReference type="SUPFAM" id="SSF144232">
    <property type="entry name" value="HIT/MYND zinc finger-like"/>
    <property type="match status" value="1"/>
</dbReference>
<evidence type="ECO:0000256" key="4">
    <source>
        <dbReference type="PROSITE-ProRule" id="PRU00134"/>
    </source>
</evidence>
<dbReference type="Gene3D" id="6.10.140.2220">
    <property type="match status" value="1"/>
</dbReference>
<evidence type="ECO:0000256" key="1">
    <source>
        <dbReference type="ARBA" id="ARBA00022723"/>
    </source>
</evidence>
<dbReference type="Pfam" id="PF01753">
    <property type="entry name" value="zf-MYND"/>
    <property type="match status" value="1"/>
</dbReference>
<accession>A0A5C2S7E8</accession>
<dbReference type="Proteomes" id="UP000313359">
    <property type="component" value="Unassembled WGS sequence"/>
</dbReference>
<feature type="domain" description="MYND-type" evidence="5">
    <location>
        <begin position="22"/>
        <end position="62"/>
    </location>
</feature>
<dbReference type="STRING" id="1328759.A0A5C2S7E8"/>
<dbReference type="EMBL" id="ML122271">
    <property type="protein sequence ID" value="RPD59238.1"/>
    <property type="molecule type" value="Genomic_DNA"/>
</dbReference>
<evidence type="ECO:0000256" key="2">
    <source>
        <dbReference type="ARBA" id="ARBA00022771"/>
    </source>
</evidence>
<reference evidence="6" key="1">
    <citation type="journal article" date="2018" name="Genome Biol. Evol.">
        <title>Genomics and development of Lentinus tigrinus, a white-rot wood-decaying mushroom with dimorphic fruiting bodies.</title>
        <authorList>
            <person name="Wu B."/>
            <person name="Xu Z."/>
            <person name="Knudson A."/>
            <person name="Carlson A."/>
            <person name="Chen N."/>
            <person name="Kovaka S."/>
            <person name="LaButti K."/>
            <person name="Lipzen A."/>
            <person name="Pennachio C."/>
            <person name="Riley R."/>
            <person name="Schakwitz W."/>
            <person name="Umezawa K."/>
            <person name="Ohm R.A."/>
            <person name="Grigoriev I.V."/>
            <person name="Nagy L.G."/>
            <person name="Gibbons J."/>
            <person name="Hibbett D."/>
        </authorList>
    </citation>
    <scope>NUCLEOTIDE SEQUENCE [LARGE SCALE GENOMIC DNA]</scope>
    <source>
        <strain evidence="6">ALCF2SS1-6</strain>
    </source>
</reference>
<dbReference type="AlphaFoldDB" id="A0A5C2S7E8"/>
<organism evidence="6 7">
    <name type="scientific">Lentinus tigrinus ALCF2SS1-6</name>
    <dbReference type="NCBI Taxonomy" id="1328759"/>
    <lineage>
        <taxon>Eukaryota</taxon>
        <taxon>Fungi</taxon>
        <taxon>Dikarya</taxon>
        <taxon>Basidiomycota</taxon>
        <taxon>Agaricomycotina</taxon>
        <taxon>Agaricomycetes</taxon>
        <taxon>Polyporales</taxon>
        <taxon>Polyporaceae</taxon>
        <taxon>Lentinus</taxon>
    </lineage>
</organism>
<evidence type="ECO:0000256" key="3">
    <source>
        <dbReference type="ARBA" id="ARBA00022833"/>
    </source>
</evidence>
<keyword evidence="3" id="KW-0862">Zinc</keyword>
<dbReference type="InterPro" id="IPR002893">
    <property type="entry name" value="Znf_MYND"/>
</dbReference>